<accession>A0ABS8X5W1</accession>
<keyword evidence="2" id="KW-1185">Reference proteome</keyword>
<sequence length="150" mass="17219">MIYLSIPVGMVFRKMSSGVRIRDCFVDPQKGTVIELQDLVKEALRNNTGRKSHVVLKENEFTIYLSTPPNTDDSFLAYVPNHNGKYPTAVKPEIVSGKSAQKYDPKYNTKYGSFWYQQILLTTEQELEIEDKMLEQRENRRHTGSSPNAT</sequence>
<gene>
    <name evidence="1" type="ORF">LXO92_10060</name>
</gene>
<reference evidence="1 2" key="1">
    <citation type="journal article" date="2024" name="Pathogens">
        <title>Characterization of a Novel Species of Legionella Isolated from a Healthcare Facility: Legionella resiliens sp. nov.</title>
        <authorList>
            <person name="Cristino S."/>
            <person name="Pascale M.R."/>
            <person name="Marino F."/>
            <person name="Derelitto C."/>
            <person name="Salaris S."/>
            <person name="Orsini M."/>
            <person name="Squarzoni S."/>
            <person name="Grottola A."/>
            <person name="Girolamini L."/>
        </authorList>
    </citation>
    <scope>NUCLEOTIDE SEQUENCE [LARGE SCALE GENOMIC DNA]</scope>
    <source>
        <strain evidence="1 2">8cVS16</strain>
    </source>
</reference>
<protein>
    <submittedName>
        <fullName evidence="1">Permease</fullName>
    </submittedName>
</protein>
<evidence type="ECO:0000313" key="2">
    <source>
        <dbReference type="Proteomes" id="UP001320170"/>
    </source>
</evidence>
<dbReference type="Proteomes" id="UP001320170">
    <property type="component" value="Unassembled WGS sequence"/>
</dbReference>
<name>A0ABS8X5W1_9GAMM</name>
<dbReference type="EMBL" id="JAJTND010000004">
    <property type="protein sequence ID" value="MCE3532722.1"/>
    <property type="molecule type" value="Genomic_DNA"/>
</dbReference>
<dbReference type="RefSeq" id="WP_182352540.1">
    <property type="nucleotide sequence ID" value="NZ_JAJSPM010000005.1"/>
</dbReference>
<organism evidence="1 2">
    <name type="scientific">Legionella resiliens</name>
    <dbReference type="NCBI Taxonomy" id="2905958"/>
    <lineage>
        <taxon>Bacteria</taxon>
        <taxon>Pseudomonadati</taxon>
        <taxon>Pseudomonadota</taxon>
        <taxon>Gammaproteobacteria</taxon>
        <taxon>Legionellales</taxon>
        <taxon>Legionellaceae</taxon>
        <taxon>Legionella</taxon>
    </lineage>
</organism>
<evidence type="ECO:0000313" key="1">
    <source>
        <dbReference type="EMBL" id="MCE3532722.1"/>
    </source>
</evidence>
<comment type="caution">
    <text evidence="1">The sequence shown here is derived from an EMBL/GenBank/DDBJ whole genome shotgun (WGS) entry which is preliminary data.</text>
</comment>
<proteinExistence type="predicted"/>